<proteinExistence type="predicted"/>
<gene>
    <name evidence="2" type="ORF">BDV41DRAFT_543237</name>
</gene>
<protein>
    <submittedName>
        <fullName evidence="2">Uncharacterized protein</fullName>
    </submittedName>
</protein>
<feature type="transmembrane region" description="Helical" evidence="1">
    <location>
        <begin position="137"/>
        <end position="155"/>
    </location>
</feature>
<organism evidence="2 3">
    <name type="scientific">Aspergillus transmontanensis</name>
    <dbReference type="NCBI Taxonomy" id="1034304"/>
    <lineage>
        <taxon>Eukaryota</taxon>
        <taxon>Fungi</taxon>
        <taxon>Dikarya</taxon>
        <taxon>Ascomycota</taxon>
        <taxon>Pezizomycotina</taxon>
        <taxon>Eurotiomycetes</taxon>
        <taxon>Eurotiomycetidae</taxon>
        <taxon>Eurotiales</taxon>
        <taxon>Aspergillaceae</taxon>
        <taxon>Aspergillus</taxon>
        <taxon>Aspergillus subgen. Circumdati</taxon>
    </lineage>
</organism>
<dbReference type="AlphaFoldDB" id="A0A5N6VR14"/>
<keyword evidence="1" id="KW-0472">Membrane</keyword>
<name>A0A5N6VR14_9EURO</name>
<feature type="transmembrane region" description="Helical" evidence="1">
    <location>
        <begin position="52"/>
        <end position="72"/>
    </location>
</feature>
<sequence length="237" mass="26264">MKENSPEPLYSDIAIVLIHVLGIAYFGLLTGSFLCGFFSLPLPQAQGVLSDSLIVLCFLTAVLAFCSLSLSSHIARRSLRSEQVTAMALIAASTISFVYFQFYHDKWTSRMYMLFFGLVAVQSVRHMIQSETSFPKACVWYGLLGFIPAVHALLWPSTCRMPMITNFITYLTLNAIGGFAYVIRVPERLAGLVSNSISKIFMHASFIMTASFFAGALLVGHESNTALTVDECKGWKW</sequence>
<reference evidence="3" key="1">
    <citation type="submission" date="2019-04" db="EMBL/GenBank/DDBJ databases">
        <title>Friends and foes A comparative genomics studyof 23 Aspergillus species from section Flavi.</title>
        <authorList>
            <consortium name="DOE Joint Genome Institute"/>
            <person name="Kjaerbolling I."/>
            <person name="Vesth T."/>
            <person name="Frisvad J.C."/>
            <person name="Nybo J.L."/>
            <person name="Theobald S."/>
            <person name="Kildgaard S."/>
            <person name="Isbrandt T."/>
            <person name="Kuo A."/>
            <person name="Sato A."/>
            <person name="Lyhne E.K."/>
            <person name="Kogle M.E."/>
            <person name="Wiebenga A."/>
            <person name="Kun R.S."/>
            <person name="Lubbers R.J."/>
            <person name="Makela M.R."/>
            <person name="Barry K."/>
            <person name="Chovatia M."/>
            <person name="Clum A."/>
            <person name="Daum C."/>
            <person name="Haridas S."/>
            <person name="He G."/>
            <person name="LaButti K."/>
            <person name="Lipzen A."/>
            <person name="Mondo S."/>
            <person name="Riley R."/>
            <person name="Salamov A."/>
            <person name="Simmons B.A."/>
            <person name="Magnuson J.K."/>
            <person name="Henrissat B."/>
            <person name="Mortensen U.H."/>
            <person name="Larsen T.O."/>
            <person name="Devries R.P."/>
            <person name="Grigoriev I.V."/>
            <person name="Machida M."/>
            <person name="Baker S.E."/>
            <person name="Andersen M.R."/>
        </authorList>
    </citation>
    <scope>NUCLEOTIDE SEQUENCE [LARGE SCALE GENOMIC DNA]</scope>
    <source>
        <strain evidence="3">CBS 130015</strain>
    </source>
</reference>
<accession>A0A5N6VR14</accession>
<keyword evidence="1" id="KW-1133">Transmembrane helix</keyword>
<evidence type="ECO:0000256" key="1">
    <source>
        <dbReference type="SAM" id="Phobius"/>
    </source>
</evidence>
<feature type="transmembrane region" description="Helical" evidence="1">
    <location>
        <begin position="12"/>
        <end position="40"/>
    </location>
</feature>
<feature type="transmembrane region" description="Helical" evidence="1">
    <location>
        <begin position="167"/>
        <end position="185"/>
    </location>
</feature>
<evidence type="ECO:0000313" key="3">
    <source>
        <dbReference type="Proteomes" id="UP000325433"/>
    </source>
</evidence>
<evidence type="ECO:0000313" key="2">
    <source>
        <dbReference type="EMBL" id="KAE8310975.1"/>
    </source>
</evidence>
<feature type="transmembrane region" description="Helical" evidence="1">
    <location>
        <begin position="84"/>
        <end position="103"/>
    </location>
</feature>
<keyword evidence="3" id="KW-1185">Reference proteome</keyword>
<feature type="transmembrane region" description="Helical" evidence="1">
    <location>
        <begin position="197"/>
        <end position="219"/>
    </location>
</feature>
<dbReference type="EMBL" id="ML738347">
    <property type="protein sequence ID" value="KAE8310975.1"/>
    <property type="molecule type" value="Genomic_DNA"/>
</dbReference>
<dbReference type="Proteomes" id="UP000325433">
    <property type="component" value="Unassembled WGS sequence"/>
</dbReference>
<keyword evidence="1" id="KW-0812">Transmembrane</keyword>